<comment type="caution">
    <text evidence="2">The sequence shown here is derived from an EMBL/GenBank/DDBJ whole genome shotgun (WGS) entry which is preliminary data.</text>
</comment>
<gene>
    <name evidence="2" type="ORF">CKM354_001127200</name>
</gene>
<keyword evidence="3" id="KW-1185">Reference proteome</keyword>
<dbReference type="AlphaFoldDB" id="A0A9P3CV90"/>
<dbReference type="GeneID" id="68296847"/>
<evidence type="ECO:0000313" key="3">
    <source>
        <dbReference type="Proteomes" id="UP000825890"/>
    </source>
</evidence>
<dbReference type="OrthoDB" id="64281at2759"/>
<accession>A0A9P3CV90</accession>
<proteinExistence type="predicted"/>
<organism evidence="2 3">
    <name type="scientific">Cercospora kikuchii</name>
    <dbReference type="NCBI Taxonomy" id="84275"/>
    <lineage>
        <taxon>Eukaryota</taxon>
        <taxon>Fungi</taxon>
        <taxon>Dikarya</taxon>
        <taxon>Ascomycota</taxon>
        <taxon>Pezizomycotina</taxon>
        <taxon>Dothideomycetes</taxon>
        <taxon>Dothideomycetidae</taxon>
        <taxon>Mycosphaerellales</taxon>
        <taxon>Mycosphaerellaceae</taxon>
        <taxon>Cercospora</taxon>
    </lineage>
</organism>
<reference evidence="2 3" key="1">
    <citation type="submission" date="2021-01" db="EMBL/GenBank/DDBJ databases">
        <title>Cercospora kikuchii MAFF 305040 whole genome shotgun sequence.</title>
        <authorList>
            <person name="Kashiwa T."/>
            <person name="Suzuki T."/>
        </authorList>
    </citation>
    <scope>NUCLEOTIDE SEQUENCE [LARGE SCALE GENOMIC DNA]</scope>
    <source>
        <strain evidence="2 3">MAFF 305040</strain>
    </source>
</reference>
<evidence type="ECO:0000259" key="1">
    <source>
        <dbReference type="Pfam" id="PF24320"/>
    </source>
</evidence>
<name>A0A9P3CV90_9PEZI</name>
<sequence length="249" mass="27627">MRLLLACLLCQAWAHSWVERMNTAAGRQLQLASVGYARGNVLRTASDFNDDAMTYLLPPNGQTQVFPTDHLCSAGQRQQYQTADSPRLRVGRGETVVLQWNENGHITKPWNNPQGKNGSGEVFVYGTNQSSPSDMLLAIHHVWTADGQGGDGRGHLLYHAPFDDGQCYQYSDEVVSYSAIASKRAKNHPGPGSTDPAQGLNLWCRANIVLPVLPVNTTYTLYWIWDWPFTSRDAPAQLYTTCMDIDIVA</sequence>
<feature type="domain" description="DUF7492" evidence="1">
    <location>
        <begin position="13"/>
        <end position="248"/>
    </location>
</feature>
<dbReference type="EMBL" id="BOLY01000008">
    <property type="protein sequence ID" value="GIZ48202.1"/>
    <property type="molecule type" value="Genomic_DNA"/>
</dbReference>
<evidence type="ECO:0000313" key="2">
    <source>
        <dbReference type="EMBL" id="GIZ48202.1"/>
    </source>
</evidence>
<dbReference type="Proteomes" id="UP000825890">
    <property type="component" value="Unassembled WGS sequence"/>
</dbReference>
<dbReference type="RefSeq" id="XP_044662689.1">
    <property type="nucleotide sequence ID" value="XM_044806754.1"/>
</dbReference>
<protein>
    <recommendedName>
        <fullName evidence="1">DUF7492 domain-containing protein</fullName>
    </recommendedName>
</protein>
<dbReference type="InterPro" id="IPR055915">
    <property type="entry name" value="DUF7492"/>
</dbReference>
<dbReference type="Pfam" id="PF24320">
    <property type="entry name" value="DUF7492"/>
    <property type="match status" value="1"/>
</dbReference>